<name>A0AA88J4L9_FICCA</name>
<comment type="caution">
    <text evidence="3">The sequence shown here is derived from an EMBL/GenBank/DDBJ whole genome shotgun (WGS) entry which is preliminary data.</text>
</comment>
<evidence type="ECO:0000256" key="1">
    <source>
        <dbReference type="SAM" id="MobiDB-lite"/>
    </source>
</evidence>
<feature type="domain" description="Putative plant transposon protein" evidence="2">
    <location>
        <begin position="64"/>
        <end position="195"/>
    </location>
</feature>
<evidence type="ECO:0000259" key="2">
    <source>
        <dbReference type="Pfam" id="PF20167"/>
    </source>
</evidence>
<gene>
    <name evidence="3" type="ORF">TIFTF001_030242</name>
</gene>
<dbReference type="EMBL" id="BTGU01000107">
    <property type="protein sequence ID" value="GMN61146.1"/>
    <property type="molecule type" value="Genomic_DNA"/>
</dbReference>
<keyword evidence="4" id="KW-1185">Reference proteome</keyword>
<sequence>MPPTKKLAHKNTGRKPKDTTTSYRTFQTEADHDRYEDFVHSVITKHKWRQFCAHPADAVVPVEPINDDTINQFYGLDDEDLHTEYAANASADWLDCALEKVCVAGTTWNVSTQGKLTVPRANLTPQCKVWYHFLKTRLMPSTHIQTVSKGCIILFDSIISGQPIDVGKIIFQELGAYVAKKCDSLWFPSLITSLC</sequence>
<feature type="compositionally biased region" description="Basic residues" evidence="1">
    <location>
        <begin position="1"/>
        <end position="14"/>
    </location>
</feature>
<reference evidence="3" key="1">
    <citation type="submission" date="2023-07" db="EMBL/GenBank/DDBJ databases">
        <title>draft genome sequence of fig (Ficus carica).</title>
        <authorList>
            <person name="Takahashi T."/>
            <person name="Nishimura K."/>
        </authorList>
    </citation>
    <scope>NUCLEOTIDE SEQUENCE</scope>
</reference>
<feature type="region of interest" description="Disordered" evidence="1">
    <location>
        <begin position="1"/>
        <end position="20"/>
    </location>
</feature>
<organism evidence="3 4">
    <name type="scientific">Ficus carica</name>
    <name type="common">Common fig</name>
    <dbReference type="NCBI Taxonomy" id="3494"/>
    <lineage>
        <taxon>Eukaryota</taxon>
        <taxon>Viridiplantae</taxon>
        <taxon>Streptophyta</taxon>
        <taxon>Embryophyta</taxon>
        <taxon>Tracheophyta</taxon>
        <taxon>Spermatophyta</taxon>
        <taxon>Magnoliopsida</taxon>
        <taxon>eudicotyledons</taxon>
        <taxon>Gunneridae</taxon>
        <taxon>Pentapetalae</taxon>
        <taxon>rosids</taxon>
        <taxon>fabids</taxon>
        <taxon>Rosales</taxon>
        <taxon>Moraceae</taxon>
        <taxon>Ficeae</taxon>
        <taxon>Ficus</taxon>
    </lineage>
</organism>
<evidence type="ECO:0000313" key="4">
    <source>
        <dbReference type="Proteomes" id="UP001187192"/>
    </source>
</evidence>
<dbReference type="AlphaFoldDB" id="A0AA88J4L9"/>
<proteinExistence type="predicted"/>
<dbReference type="Pfam" id="PF20167">
    <property type="entry name" value="Transposase_32"/>
    <property type="match status" value="1"/>
</dbReference>
<dbReference type="Proteomes" id="UP001187192">
    <property type="component" value="Unassembled WGS sequence"/>
</dbReference>
<evidence type="ECO:0000313" key="3">
    <source>
        <dbReference type="EMBL" id="GMN61146.1"/>
    </source>
</evidence>
<dbReference type="InterPro" id="IPR046796">
    <property type="entry name" value="Transposase_32_dom"/>
</dbReference>
<accession>A0AA88J4L9</accession>
<protein>
    <recommendedName>
        <fullName evidence="2">Putative plant transposon protein domain-containing protein</fullName>
    </recommendedName>
</protein>